<evidence type="ECO:0000313" key="2">
    <source>
        <dbReference type="Proteomes" id="UP000288227"/>
    </source>
</evidence>
<evidence type="ECO:0000313" key="1">
    <source>
        <dbReference type="EMBL" id="GCC53217.1"/>
    </source>
</evidence>
<gene>
    <name evidence="1" type="ORF">SanaruYs_34600</name>
</gene>
<dbReference type="AlphaFoldDB" id="A0A401UEC3"/>
<accession>A0A401UEC3</accession>
<protein>
    <submittedName>
        <fullName evidence="1">Uncharacterized protein</fullName>
    </submittedName>
</protein>
<dbReference type="Proteomes" id="UP000288227">
    <property type="component" value="Unassembled WGS sequence"/>
</dbReference>
<reference evidence="1 2" key="1">
    <citation type="submission" date="2018-11" db="EMBL/GenBank/DDBJ databases">
        <title>Chryseotalea sanarue gen. nov., sp., nov., a member of the family Cytophagaceae, isolated from a brackish lake in Hamamatsu Japan.</title>
        <authorList>
            <person name="Maejima Y."/>
            <person name="Iino T."/>
            <person name="Muraguchi Y."/>
            <person name="Fukuda K."/>
            <person name="Ohkuma M."/>
            <person name="Moriuchi R."/>
            <person name="Dohra H."/>
            <person name="Kimbara K."/>
            <person name="Shintani M."/>
        </authorList>
    </citation>
    <scope>NUCLEOTIDE SEQUENCE [LARGE SCALE GENOMIC DNA]</scope>
    <source>
        <strain evidence="1 2">Ys</strain>
    </source>
</reference>
<comment type="caution">
    <text evidence="1">The sequence shown here is derived from an EMBL/GenBank/DDBJ whole genome shotgun (WGS) entry which is preliminary data.</text>
</comment>
<proteinExistence type="predicted"/>
<dbReference type="OrthoDB" id="6402183at2"/>
<name>A0A401UEC3_9BACT</name>
<sequence>MPYKILYIDDTQEELEKGTINGLEQGGEISIIFSKPNFWETQLDQIKSTIKDFDAIILDLRLNEKSFDGGANFAKYRGSSLAQELRTLSKESPTLKDYPIILVSADQYMEESLDQTSHDLFDLIIKKSHIGIKKNCLYPELQSRIKWLIQGYNNLFQAEKTPAATLNIENLGLIDFRFIEEWKTQLTKPIHVMAGFFTKKVIDKPSFLINELTLSARLGVRLDSKDWVVLKDKYLIDCKYKGIFSDTYDRWIMPAISQWWEEKISNNESLRVISSSRRVELLKDTLGLKSLTPLEKQGKSRSDSFWVICKARGYAIDTTDGFTLAKQEHIFPWQEREYISIDEALDQSIEENWNLVAPIEKDRLRSLQEIYKKSKTRGQK</sequence>
<dbReference type="EMBL" id="BHXQ01000007">
    <property type="protein sequence ID" value="GCC53217.1"/>
    <property type="molecule type" value="Genomic_DNA"/>
</dbReference>
<keyword evidence="2" id="KW-1185">Reference proteome</keyword>
<dbReference type="RefSeq" id="WP_127123871.1">
    <property type="nucleotide sequence ID" value="NZ_BHXQ01000007.1"/>
</dbReference>
<organism evidence="1 2">
    <name type="scientific">Chryseotalea sanaruensis</name>
    <dbReference type="NCBI Taxonomy" id="2482724"/>
    <lineage>
        <taxon>Bacteria</taxon>
        <taxon>Pseudomonadati</taxon>
        <taxon>Bacteroidota</taxon>
        <taxon>Cytophagia</taxon>
        <taxon>Cytophagales</taxon>
        <taxon>Chryseotaleaceae</taxon>
        <taxon>Chryseotalea</taxon>
    </lineage>
</organism>